<dbReference type="PANTHER" id="PTHR13793:SF158">
    <property type="entry name" value="PHD-TYPE DOMAIN-CONTAINING PROTEIN"/>
    <property type="match status" value="1"/>
</dbReference>
<dbReference type="GO" id="GO:0006357">
    <property type="term" value="P:regulation of transcription by RNA polymerase II"/>
    <property type="evidence" value="ECO:0007669"/>
    <property type="project" value="TreeGrafter"/>
</dbReference>
<keyword evidence="1" id="KW-0479">Metal-binding</keyword>
<feature type="compositionally biased region" description="Acidic residues" evidence="4">
    <location>
        <begin position="26"/>
        <end position="59"/>
    </location>
</feature>
<dbReference type="EMBL" id="UYYB01000809">
    <property type="protein sequence ID" value="VDM65484.1"/>
    <property type="molecule type" value="Genomic_DNA"/>
</dbReference>
<protein>
    <recommendedName>
        <fullName evidence="5">PHD-type domain-containing protein</fullName>
    </recommendedName>
</protein>
<evidence type="ECO:0000256" key="2">
    <source>
        <dbReference type="ARBA" id="ARBA00022771"/>
    </source>
</evidence>
<dbReference type="InterPro" id="IPR050701">
    <property type="entry name" value="Histone_Mod_Regulator"/>
</dbReference>
<dbReference type="Proteomes" id="UP000270094">
    <property type="component" value="Unassembled WGS sequence"/>
</dbReference>
<keyword evidence="2" id="KW-0863">Zinc-finger</keyword>
<evidence type="ECO:0000313" key="7">
    <source>
        <dbReference type="Proteomes" id="UP000270094"/>
    </source>
</evidence>
<feature type="compositionally biased region" description="Low complexity" evidence="4">
    <location>
        <begin position="60"/>
        <end position="69"/>
    </location>
</feature>
<accession>A0A3P7IIT8</accession>
<evidence type="ECO:0000313" key="6">
    <source>
        <dbReference type="EMBL" id="VDM65484.1"/>
    </source>
</evidence>
<name>A0A3P7IIT8_STRVU</name>
<dbReference type="InterPro" id="IPR013083">
    <property type="entry name" value="Znf_RING/FYVE/PHD"/>
</dbReference>
<evidence type="ECO:0000256" key="1">
    <source>
        <dbReference type="ARBA" id="ARBA00022723"/>
    </source>
</evidence>
<gene>
    <name evidence="6" type="ORF">SVUK_LOCUS482</name>
</gene>
<evidence type="ECO:0000256" key="4">
    <source>
        <dbReference type="SAM" id="MobiDB-lite"/>
    </source>
</evidence>
<dbReference type="GO" id="GO:0008270">
    <property type="term" value="F:zinc ion binding"/>
    <property type="evidence" value="ECO:0007669"/>
    <property type="project" value="UniProtKB-KW"/>
</dbReference>
<feature type="domain" description="PHD-type" evidence="5">
    <location>
        <begin position="165"/>
        <end position="295"/>
    </location>
</feature>
<feature type="region of interest" description="Disordered" evidence="4">
    <location>
        <begin position="1"/>
        <end position="69"/>
    </location>
</feature>
<sequence length="306" mass="33948">MIGSRGPGKRQIKPTAAVLDLVLPNNEDEEDDEDFVADNENESNEGSDSEESDSEDSEDTSSSLLSLSGDNKNSLEKHFGNSASIHGLVDDGKEHACDRVKICSSRPSPWDRRQADPSPRARCGLTVHDSCYMSLDVSEDNDSTQSSSSTEPWFCEPCVYGYNEPPYCELCPSRYGAMKRSDVGGRWVHLICALYTRGITFGDIDHLTAISWQEMDHRNFGRKVSCNGCTDILEARSGVATRCELGMCKQHYHATCAQRLGLLVDHSEGFDPHHSPRCGDNQGVEPRYINCRQHSNPDEVQLKRAA</sequence>
<dbReference type="AlphaFoldDB" id="A0A3P7IIT8"/>
<evidence type="ECO:0000256" key="3">
    <source>
        <dbReference type="ARBA" id="ARBA00022833"/>
    </source>
</evidence>
<dbReference type="Gene3D" id="3.30.40.10">
    <property type="entry name" value="Zinc/RING finger domain, C3HC4 (zinc finger)"/>
    <property type="match status" value="1"/>
</dbReference>
<dbReference type="InterPro" id="IPR034732">
    <property type="entry name" value="EPHD"/>
</dbReference>
<dbReference type="OrthoDB" id="336088at2759"/>
<proteinExistence type="predicted"/>
<dbReference type="Pfam" id="PF13832">
    <property type="entry name" value="zf-HC5HC2H_2"/>
    <property type="match status" value="1"/>
</dbReference>
<evidence type="ECO:0000259" key="5">
    <source>
        <dbReference type="PROSITE" id="PS51805"/>
    </source>
</evidence>
<dbReference type="PANTHER" id="PTHR13793">
    <property type="entry name" value="PHD FINGER PROTEINS"/>
    <property type="match status" value="1"/>
</dbReference>
<keyword evidence="3" id="KW-0862">Zinc</keyword>
<keyword evidence="7" id="KW-1185">Reference proteome</keyword>
<reference evidence="6 7" key="1">
    <citation type="submission" date="2018-11" db="EMBL/GenBank/DDBJ databases">
        <authorList>
            <consortium name="Pathogen Informatics"/>
        </authorList>
    </citation>
    <scope>NUCLEOTIDE SEQUENCE [LARGE SCALE GENOMIC DNA]</scope>
</reference>
<organism evidence="6 7">
    <name type="scientific">Strongylus vulgaris</name>
    <name type="common">Blood worm</name>
    <dbReference type="NCBI Taxonomy" id="40348"/>
    <lineage>
        <taxon>Eukaryota</taxon>
        <taxon>Metazoa</taxon>
        <taxon>Ecdysozoa</taxon>
        <taxon>Nematoda</taxon>
        <taxon>Chromadorea</taxon>
        <taxon>Rhabditida</taxon>
        <taxon>Rhabditina</taxon>
        <taxon>Rhabditomorpha</taxon>
        <taxon>Strongyloidea</taxon>
        <taxon>Strongylidae</taxon>
        <taxon>Strongylus</taxon>
    </lineage>
</organism>
<dbReference type="PROSITE" id="PS51805">
    <property type="entry name" value="EPHD"/>
    <property type="match status" value="1"/>
</dbReference>